<evidence type="ECO:0000313" key="10">
    <source>
        <dbReference type="EMBL" id="KAK9881181.1"/>
    </source>
</evidence>
<comment type="subcellular location">
    <subcellularLocation>
        <location evidence="1">Membrane</location>
    </subcellularLocation>
</comment>
<evidence type="ECO:0000313" key="11">
    <source>
        <dbReference type="Proteomes" id="UP001431783"/>
    </source>
</evidence>
<keyword evidence="6" id="KW-1133">Transmembrane helix</keyword>
<gene>
    <name evidence="10" type="ORF">WA026_014529</name>
</gene>
<feature type="domain" description="Cadherin" evidence="9">
    <location>
        <begin position="229"/>
        <end position="351"/>
    </location>
</feature>
<keyword evidence="2" id="KW-0812">Transmembrane</keyword>
<dbReference type="Pfam" id="PF00028">
    <property type="entry name" value="Cadherin"/>
    <property type="match status" value="2"/>
</dbReference>
<evidence type="ECO:0000256" key="1">
    <source>
        <dbReference type="ARBA" id="ARBA00004370"/>
    </source>
</evidence>
<keyword evidence="4 8" id="KW-0106">Calcium</keyword>
<dbReference type="PROSITE" id="PS50268">
    <property type="entry name" value="CADHERIN_2"/>
    <property type="match status" value="3"/>
</dbReference>
<organism evidence="10 11">
    <name type="scientific">Henosepilachna vigintioctopunctata</name>
    <dbReference type="NCBI Taxonomy" id="420089"/>
    <lineage>
        <taxon>Eukaryota</taxon>
        <taxon>Metazoa</taxon>
        <taxon>Ecdysozoa</taxon>
        <taxon>Arthropoda</taxon>
        <taxon>Hexapoda</taxon>
        <taxon>Insecta</taxon>
        <taxon>Pterygota</taxon>
        <taxon>Neoptera</taxon>
        <taxon>Endopterygota</taxon>
        <taxon>Coleoptera</taxon>
        <taxon>Polyphaga</taxon>
        <taxon>Cucujiformia</taxon>
        <taxon>Coccinelloidea</taxon>
        <taxon>Coccinellidae</taxon>
        <taxon>Epilachninae</taxon>
        <taxon>Epilachnini</taxon>
        <taxon>Henosepilachna</taxon>
    </lineage>
</organism>
<keyword evidence="3" id="KW-0677">Repeat</keyword>
<accession>A0AAW1UK25</accession>
<proteinExistence type="predicted"/>
<reference evidence="10 11" key="1">
    <citation type="submission" date="2023-03" db="EMBL/GenBank/DDBJ databases">
        <title>Genome insight into feeding habits of ladybird beetles.</title>
        <authorList>
            <person name="Li H.-S."/>
            <person name="Huang Y.-H."/>
            <person name="Pang H."/>
        </authorList>
    </citation>
    <scope>NUCLEOTIDE SEQUENCE [LARGE SCALE GENOMIC DNA]</scope>
    <source>
        <strain evidence="10">SYSU_2023b</strain>
        <tissue evidence="10">Whole body</tissue>
    </source>
</reference>
<dbReference type="PRINTS" id="PR00205">
    <property type="entry name" value="CADHERIN"/>
</dbReference>
<dbReference type="CDD" id="cd11304">
    <property type="entry name" value="Cadherin_repeat"/>
    <property type="match status" value="4"/>
</dbReference>
<dbReference type="AlphaFoldDB" id="A0AAW1UK25"/>
<keyword evidence="7" id="KW-0472">Membrane</keyword>
<dbReference type="PROSITE" id="PS00232">
    <property type="entry name" value="CADHERIN_1"/>
    <property type="match status" value="3"/>
</dbReference>
<dbReference type="GO" id="GO:0007156">
    <property type="term" value="P:homophilic cell adhesion via plasma membrane adhesion molecules"/>
    <property type="evidence" value="ECO:0007669"/>
    <property type="project" value="InterPro"/>
</dbReference>
<comment type="caution">
    <text evidence="10">The sequence shown here is derived from an EMBL/GenBank/DDBJ whole genome shotgun (WGS) entry which is preliminary data.</text>
</comment>
<dbReference type="PANTHER" id="PTHR24025">
    <property type="entry name" value="DESMOGLEIN FAMILY MEMBER"/>
    <property type="match status" value="1"/>
</dbReference>
<dbReference type="SMART" id="SM00112">
    <property type="entry name" value="CA"/>
    <property type="match status" value="3"/>
</dbReference>
<dbReference type="InterPro" id="IPR015919">
    <property type="entry name" value="Cadherin-like_sf"/>
</dbReference>
<evidence type="ECO:0000256" key="3">
    <source>
        <dbReference type="ARBA" id="ARBA00022737"/>
    </source>
</evidence>
<keyword evidence="11" id="KW-1185">Reference proteome</keyword>
<feature type="domain" description="Cadherin" evidence="9">
    <location>
        <begin position="352"/>
        <end position="459"/>
    </location>
</feature>
<evidence type="ECO:0000256" key="7">
    <source>
        <dbReference type="ARBA" id="ARBA00023136"/>
    </source>
</evidence>
<dbReference type="GO" id="GO:0005911">
    <property type="term" value="C:cell-cell junction"/>
    <property type="evidence" value="ECO:0007669"/>
    <property type="project" value="TreeGrafter"/>
</dbReference>
<protein>
    <recommendedName>
        <fullName evidence="9">Cadherin domain-containing protein</fullName>
    </recommendedName>
</protein>
<evidence type="ECO:0000256" key="5">
    <source>
        <dbReference type="ARBA" id="ARBA00022889"/>
    </source>
</evidence>
<keyword evidence="5" id="KW-0130">Cell adhesion</keyword>
<evidence type="ECO:0000256" key="4">
    <source>
        <dbReference type="ARBA" id="ARBA00022837"/>
    </source>
</evidence>
<dbReference type="InterPro" id="IPR020894">
    <property type="entry name" value="Cadherin_CS"/>
</dbReference>
<dbReference type="SUPFAM" id="SSF49313">
    <property type="entry name" value="Cadherin-like"/>
    <property type="match status" value="4"/>
</dbReference>
<name>A0AAW1UK25_9CUCU</name>
<dbReference type="InterPro" id="IPR050971">
    <property type="entry name" value="Cadherin-domain_protein"/>
</dbReference>
<evidence type="ECO:0000256" key="6">
    <source>
        <dbReference type="ARBA" id="ARBA00022989"/>
    </source>
</evidence>
<evidence type="ECO:0000256" key="2">
    <source>
        <dbReference type="ARBA" id="ARBA00022692"/>
    </source>
</evidence>
<sequence length="476" mass="52540">MRSMVTNEIGASSVNVEITLLDANDNNPTFIPNNLFNFMTTTDVRKGDSIGKLHALDPDLEGNGKIMYSIQKATNVSVPFDVDPKTGSLYVQQSPLVPGRHLLFVEAFDQPHNPSERRSSLAVVSVDVKAQSSSANINNGLPDFIGAPYEFWVGGNVGIGTSVGQIRVVNIPDPKSITYDLLHGYPEGVPFAVEEKSGTISVVDELSKFSREDFDFEGVVTDDKDIYLITNVTVHIVDPQDEKTILMKTSSTPIEFHVKENLPNVLIGKLGFKNSSKTTLKFSIANQKDVTDHISITSDGTLFTIKALDREVRDIYRLTVIAEFSKGQVIGTGIYQVTVFVDDENDNNPMFERSYYEGSITENCISGTEVDLNYLIHVNDKDIGDNGLYTITLSGNGSDIFRFDKNEGKVYFSSNEGPLDRENSPVFNLILVAEDKGGLRSEAKLVINVDDENDNTPNINQVLFIRGTRCSSVRVR</sequence>
<evidence type="ECO:0000256" key="8">
    <source>
        <dbReference type="PROSITE-ProRule" id="PRU00043"/>
    </source>
</evidence>
<dbReference type="FunFam" id="2.60.40.60:FF:000092">
    <property type="entry name" value="Protocadherin 8"/>
    <property type="match status" value="1"/>
</dbReference>
<feature type="domain" description="Cadherin" evidence="9">
    <location>
        <begin position="32"/>
        <end position="144"/>
    </location>
</feature>
<dbReference type="Proteomes" id="UP001431783">
    <property type="component" value="Unassembled WGS sequence"/>
</dbReference>
<dbReference type="Gene3D" id="2.60.40.60">
    <property type="entry name" value="Cadherins"/>
    <property type="match status" value="4"/>
</dbReference>
<dbReference type="InterPro" id="IPR002126">
    <property type="entry name" value="Cadherin-like_dom"/>
</dbReference>
<evidence type="ECO:0000259" key="9">
    <source>
        <dbReference type="PROSITE" id="PS50268"/>
    </source>
</evidence>
<dbReference type="PANTHER" id="PTHR24025:SF23">
    <property type="entry name" value="NEURAL-CADHERIN"/>
    <property type="match status" value="1"/>
</dbReference>
<dbReference type="EMBL" id="JARQZJ010000067">
    <property type="protein sequence ID" value="KAK9881181.1"/>
    <property type="molecule type" value="Genomic_DNA"/>
</dbReference>
<dbReference type="GO" id="GO:0005886">
    <property type="term" value="C:plasma membrane"/>
    <property type="evidence" value="ECO:0007669"/>
    <property type="project" value="InterPro"/>
</dbReference>
<dbReference type="GO" id="GO:0005509">
    <property type="term" value="F:calcium ion binding"/>
    <property type="evidence" value="ECO:0007669"/>
    <property type="project" value="UniProtKB-UniRule"/>
</dbReference>